<proteinExistence type="predicted"/>
<dbReference type="InterPro" id="IPR046170">
    <property type="entry name" value="DUF6172"/>
</dbReference>
<dbReference type="EMBL" id="AAPH01000018">
    <property type="protein sequence ID" value="EAS42618.1"/>
    <property type="molecule type" value="Genomic_DNA"/>
</dbReference>
<protein>
    <recommendedName>
        <fullName evidence="3">Orphan protein</fullName>
    </recommendedName>
</protein>
<dbReference type="AlphaFoldDB" id="Q1Z267"/>
<dbReference type="RefSeq" id="WP_006232803.1">
    <property type="nucleotide sequence ID" value="NZ_CH724136.1"/>
</dbReference>
<dbReference type="Pfam" id="PF19669">
    <property type="entry name" value="DUF6172"/>
    <property type="match status" value="1"/>
</dbReference>
<reference evidence="1 2" key="1">
    <citation type="submission" date="2006-03" db="EMBL/GenBank/DDBJ databases">
        <authorList>
            <person name="Bartlett D.H."/>
            <person name="Valle G."/>
            <person name="Lauro F.M."/>
            <person name="Vezzi A."/>
            <person name="Simonato F."/>
            <person name="Eloe E."/>
            <person name="Vitulo N."/>
            <person name="Stratton T.K."/>
            <person name="D'angelo M."/>
            <person name="Ferriera S."/>
            <person name="Johnson J."/>
            <person name="Kravitz S."/>
            <person name="Beeson K."/>
            <person name="Sutton G."/>
            <person name="Rogers Y."/>
            <person name="Friedman R."/>
            <person name="Frazier M."/>
            <person name="Venter J.C."/>
        </authorList>
    </citation>
    <scope>NUCLEOTIDE SEQUENCE [LARGE SCALE GENOMIC DNA]</scope>
    <source>
        <strain evidence="1 2">3TCK</strain>
    </source>
</reference>
<dbReference type="Proteomes" id="UP000003789">
    <property type="component" value="Unassembled WGS sequence"/>
</dbReference>
<name>Q1Z267_9GAMM</name>
<organism evidence="1 2">
    <name type="scientific">Photobacterium profundum 3TCK</name>
    <dbReference type="NCBI Taxonomy" id="314280"/>
    <lineage>
        <taxon>Bacteria</taxon>
        <taxon>Pseudomonadati</taxon>
        <taxon>Pseudomonadota</taxon>
        <taxon>Gammaproteobacteria</taxon>
        <taxon>Vibrionales</taxon>
        <taxon>Vibrionaceae</taxon>
        <taxon>Photobacterium</taxon>
    </lineage>
</organism>
<evidence type="ECO:0008006" key="3">
    <source>
        <dbReference type="Google" id="ProtNLM"/>
    </source>
</evidence>
<gene>
    <name evidence="1" type="ORF">P3TCK_26175</name>
</gene>
<dbReference type="HOGENOM" id="CLU_136846_0_0_6"/>
<sequence>MKKTFALTHPKKAVPRVVESVKSEVKKYIKRERNKQLPSGVDFWDFDCKFGHTEQEAKVIHLKEINKCIDEAEKLELTSFYLEILVKDGIRTKKPLDGLFEDE</sequence>
<accession>Q1Z267</accession>
<comment type="caution">
    <text evidence="1">The sequence shown here is derived from an EMBL/GenBank/DDBJ whole genome shotgun (WGS) entry which is preliminary data.</text>
</comment>
<evidence type="ECO:0000313" key="2">
    <source>
        <dbReference type="Proteomes" id="UP000003789"/>
    </source>
</evidence>
<evidence type="ECO:0000313" key="1">
    <source>
        <dbReference type="EMBL" id="EAS42618.1"/>
    </source>
</evidence>
<dbReference type="OrthoDB" id="9794656at2"/>